<dbReference type="EMBL" id="OQ921331">
    <property type="protein sequence ID" value="WMX18788.1"/>
    <property type="molecule type" value="Genomic_DNA"/>
</dbReference>
<proteinExistence type="predicted"/>
<evidence type="ECO:0000313" key="1">
    <source>
        <dbReference type="EMBL" id="WMX18788.1"/>
    </source>
</evidence>
<dbReference type="Proteomes" id="UP001182171">
    <property type="component" value="Segment"/>
</dbReference>
<protein>
    <submittedName>
        <fullName evidence="1">Uncharacterized protein</fullName>
    </submittedName>
</protein>
<accession>A0AA51Z378</accession>
<evidence type="ECO:0000313" key="2">
    <source>
        <dbReference type="Proteomes" id="UP001182171"/>
    </source>
</evidence>
<reference evidence="1" key="1">
    <citation type="submission" date="2023-05" db="EMBL/GenBank/DDBJ databases">
        <title>Complete genome sequence of three non-O157 smooth Escherichia coli infecting phages.</title>
        <authorList>
            <person name="Pas C."/>
            <person name="Briers Y."/>
            <person name="Fieseler L."/>
        </authorList>
    </citation>
    <scope>NUCLEOTIDE SEQUENCE</scope>
</reference>
<organism evidence="1 2">
    <name type="scientific">Escherichia phage vB_EcoP_PAS7</name>
    <dbReference type="NCBI Taxonomy" id="3053875"/>
    <lineage>
        <taxon>Viruses</taxon>
        <taxon>Duplodnaviria</taxon>
        <taxon>Heunggongvirae</taxon>
        <taxon>Uroviricota</taxon>
        <taxon>Caudoviricetes</taxon>
        <taxon>Autographivirales</taxon>
        <taxon>Autoscriptoviridae</taxon>
        <taxon>Slopekvirinae</taxon>
        <taxon>Cepavirus</taxon>
        <taxon>Cepavirus PAS7</taxon>
    </lineage>
</organism>
<sequence length="81" mass="9060">MNFVEHNLKISPIKTGYSSIYRLDQKHGPEDSPNASTVFLTDDNIKELINSWLMNSGSGRQSAWLLDKLNALGAAEEQQQP</sequence>
<name>A0AA51Z378_9CAUD</name>
<keyword evidence="2" id="KW-1185">Reference proteome</keyword>